<keyword evidence="1" id="KW-0732">Signal</keyword>
<dbReference type="AlphaFoldDB" id="A0A0L6USD0"/>
<keyword evidence="3" id="KW-1185">Reference proteome</keyword>
<dbReference type="Proteomes" id="UP000037035">
    <property type="component" value="Unassembled WGS sequence"/>
</dbReference>
<dbReference type="VEuPathDB" id="FungiDB:VP01_3970g4"/>
<dbReference type="EMBL" id="LAVV01009024">
    <property type="protein sequence ID" value="KNZ51404.1"/>
    <property type="molecule type" value="Genomic_DNA"/>
</dbReference>
<organism evidence="2 3">
    <name type="scientific">Puccinia sorghi</name>
    <dbReference type="NCBI Taxonomy" id="27349"/>
    <lineage>
        <taxon>Eukaryota</taxon>
        <taxon>Fungi</taxon>
        <taxon>Dikarya</taxon>
        <taxon>Basidiomycota</taxon>
        <taxon>Pucciniomycotina</taxon>
        <taxon>Pucciniomycetes</taxon>
        <taxon>Pucciniales</taxon>
        <taxon>Pucciniaceae</taxon>
        <taxon>Puccinia</taxon>
    </lineage>
</organism>
<name>A0A0L6USD0_9BASI</name>
<comment type="caution">
    <text evidence="2">The sequence shown here is derived from an EMBL/GenBank/DDBJ whole genome shotgun (WGS) entry which is preliminary data.</text>
</comment>
<sequence length="71" mass="7717">MQFTVFVAALAVCTGVFASPVSEHVQAQLIGQAHQATQAGQAKQFGPFFGGYPYGYTPYGYNSYYGGYYGW</sequence>
<accession>A0A0L6USD0</accession>
<proteinExistence type="predicted"/>
<evidence type="ECO:0000313" key="3">
    <source>
        <dbReference type="Proteomes" id="UP000037035"/>
    </source>
</evidence>
<evidence type="ECO:0000256" key="1">
    <source>
        <dbReference type="SAM" id="SignalP"/>
    </source>
</evidence>
<feature type="signal peptide" evidence="1">
    <location>
        <begin position="1"/>
        <end position="18"/>
    </location>
</feature>
<reference evidence="2 3" key="1">
    <citation type="submission" date="2015-08" db="EMBL/GenBank/DDBJ databases">
        <title>Next Generation Sequencing and Analysis of the Genome of Puccinia sorghi L Schw, the Causal Agent of Maize Common Rust.</title>
        <authorList>
            <person name="Rochi L."/>
            <person name="Burguener G."/>
            <person name="Darino M."/>
            <person name="Turjanski A."/>
            <person name="Kreff E."/>
            <person name="Dieguez M.J."/>
            <person name="Sacco F."/>
        </authorList>
    </citation>
    <scope>NUCLEOTIDE SEQUENCE [LARGE SCALE GENOMIC DNA]</scope>
    <source>
        <strain evidence="2 3">RO10H11247</strain>
    </source>
</reference>
<feature type="chain" id="PRO_5005567950" evidence="1">
    <location>
        <begin position="19"/>
        <end position="71"/>
    </location>
</feature>
<gene>
    <name evidence="2" type="ORF">VP01_3970g4</name>
</gene>
<protein>
    <submittedName>
        <fullName evidence="2">Putative signal peptide protein</fullName>
    </submittedName>
</protein>
<evidence type="ECO:0000313" key="2">
    <source>
        <dbReference type="EMBL" id="KNZ51404.1"/>
    </source>
</evidence>